<dbReference type="SUPFAM" id="SSF51161">
    <property type="entry name" value="Trimeric LpxA-like enzymes"/>
    <property type="match status" value="1"/>
</dbReference>
<dbReference type="PANTHER" id="PTHR23416:SF23">
    <property type="entry name" value="ACETYLTRANSFERASE C18B11.09C-RELATED"/>
    <property type="match status" value="1"/>
</dbReference>
<dbReference type="Proteomes" id="UP000184280">
    <property type="component" value="Unassembled WGS sequence"/>
</dbReference>
<dbReference type="OrthoDB" id="9812571at2"/>
<dbReference type="InterPro" id="IPR051159">
    <property type="entry name" value="Hexapeptide_acetyltransf"/>
</dbReference>
<sequence length="174" mass="19283">MYPIQYFLAKVKYKLRHNDIEVMNDYFRKAGMKIGKGCNICCNIMNTEPYLISIGEHVTISGGVSLITHDNSISKVMKDKTDFVGPITIGNNCFVGANTTILLGVELADNVIVAAGSVVTKSFLEKDIIIGGNPAKKIGTWDKFREKYADTAVFLNGLSPEDRKKEILAHQMHK</sequence>
<dbReference type="InterPro" id="IPR001451">
    <property type="entry name" value="Hexapep"/>
</dbReference>
<dbReference type="GO" id="GO:0008374">
    <property type="term" value="F:O-acyltransferase activity"/>
    <property type="evidence" value="ECO:0007669"/>
    <property type="project" value="TreeGrafter"/>
</dbReference>
<dbReference type="PANTHER" id="PTHR23416">
    <property type="entry name" value="SIALIC ACID SYNTHASE-RELATED"/>
    <property type="match status" value="1"/>
</dbReference>
<evidence type="ECO:0000256" key="2">
    <source>
        <dbReference type="ARBA" id="ARBA00022679"/>
    </source>
</evidence>
<evidence type="ECO:0000256" key="1">
    <source>
        <dbReference type="ARBA" id="ARBA00007274"/>
    </source>
</evidence>
<dbReference type="EMBL" id="FRCJ01000004">
    <property type="protein sequence ID" value="SHM52271.1"/>
    <property type="molecule type" value="Genomic_DNA"/>
</dbReference>
<dbReference type="Gene3D" id="2.160.10.10">
    <property type="entry name" value="Hexapeptide repeat proteins"/>
    <property type="match status" value="1"/>
</dbReference>
<name>A0A1M7JH81_XYLRU</name>
<dbReference type="Pfam" id="PF14602">
    <property type="entry name" value="Hexapep_2"/>
    <property type="match status" value="1"/>
</dbReference>
<reference evidence="3 4" key="1">
    <citation type="submission" date="2016-11" db="EMBL/GenBank/DDBJ databases">
        <authorList>
            <person name="Jaros S."/>
            <person name="Januszkiewicz K."/>
            <person name="Wedrychowicz H."/>
        </authorList>
    </citation>
    <scope>NUCLEOTIDE SEQUENCE [LARGE SCALE GENOMIC DNA]</scope>
    <source>
        <strain evidence="3 4">BPI-34</strain>
    </source>
</reference>
<evidence type="ECO:0000313" key="4">
    <source>
        <dbReference type="Proteomes" id="UP000184280"/>
    </source>
</evidence>
<dbReference type="CDD" id="cd04647">
    <property type="entry name" value="LbH_MAT_like"/>
    <property type="match status" value="1"/>
</dbReference>
<comment type="similarity">
    <text evidence="1">Belongs to the transferase hexapeptide repeat family.</text>
</comment>
<accession>A0A1M7JH81</accession>
<proteinExistence type="inferred from homology"/>
<dbReference type="InterPro" id="IPR011004">
    <property type="entry name" value="Trimer_LpxA-like_sf"/>
</dbReference>
<evidence type="ECO:0000313" key="3">
    <source>
        <dbReference type="EMBL" id="SHM52271.1"/>
    </source>
</evidence>
<dbReference type="AlphaFoldDB" id="A0A1M7JH81"/>
<protein>
    <submittedName>
        <fullName evidence="3">Hexapeptide repeat of succinyl-transferase</fullName>
    </submittedName>
</protein>
<gene>
    <name evidence="3" type="ORF">SAMN04488494_2061</name>
</gene>
<organism evidence="3 4">
    <name type="scientific">Xylanibacter ruminicola</name>
    <name type="common">Prevotella ruminicola</name>
    <dbReference type="NCBI Taxonomy" id="839"/>
    <lineage>
        <taxon>Bacteria</taxon>
        <taxon>Pseudomonadati</taxon>
        <taxon>Bacteroidota</taxon>
        <taxon>Bacteroidia</taxon>
        <taxon>Bacteroidales</taxon>
        <taxon>Prevotellaceae</taxon>
        <taxon>Xylanibacter</taxon>
    </lineage>
</organism>
<keyword evidence="2 3" id="KW-0808">Transferase</keyword>